<dbReference type="AlphaFoldDB" id="W7TLH9"/>
<organism evidence="1 2">
    <name type="scientific">Nannochloropsis gaditana</name>
    <dbReference type="NCBI Taxonomy" id="72520"/>
    <lineage>
        <taxon>Eukaryota</taxon>
        <taxon>Sar</taxon>
        <taxon>Stramenopiles</taxon>
        <taxon>Ochrophyta</taxon>
        <taxon>Eustigmatophyceae</taxon>
        <taxon>Eustigmatales</taxon>
        <taxon>Monodopsidaceae</taxon>
        <taxon>Nannochloropsis</taxon>
    </lineage>
</organism>
<evidence type="ECO:0000313" key="2">
    <source>
        <dbReference type="Proteomes" id="UP000019335"/>
    </source>
</evidence>
<dbReference type="Proteomes" id="UP000019335">
    <property type="component" value="Chromosome 14"/>
</dbReference>
<evidence type="ECO:0000313" key="1">
    <source>
        <dbReference type="EMBL" id="EWM24363.1"/>
    </source>
</evidence>
<proteinExistence type="predicted"/>
<dbReference type="EMBL" id="AZIL01001301">
    <property type="protein sequence ID" value="EWM24363.1"/>
    <property type="molecule type" value="Genomic_DNA"/>
</dbReference>
<keyword evidence="2" id="KW-1185">Reference proteome</keyword>
<protein>
    <submittedName>
        <fullName evidence="1">Uncharacterized protein</fullName>
    </submittedName>
</protein>
<comment type="caution">
    <text evidence="1">The sequence shown here is derived from an EMBL/GenBank/DDBJ whole genome shotgun (WGS) entry which is preliminary data.</text>
</comment>
<gene>
    <name evidence="1" type="ORF">Naga_100163g3</name>
</gene>
<name>W7TLH9_9STRA</name>
<reference evidence="1 2" key="1">
    <citation type="journal article" date="2014" name="Mol. Plant">
        <title>Chromosome Scale Genome Assembly and Transcriptome Profiling of Nannochloropsis gaditana in Nitrogen Depletion.</title>
        <authorList>
            <person name="Corteggiani Carpinelli E."/>
            <person name="Telatin A."/>
            <person name="Vitulo N."/>
            <person name="Forcato C."/>
            <person name="D'Angelo M."/>
            <person name="Schiavon R."/>
            <person name="Vezzi A."/>
            <person name="Giacometti G.M."/>
            <person name="Morosinotto T."/>
            <person name="Valle G."/>
        </authorList>
    </citation>
    <scope>NUCLEOTIDE SEQUENCE [LARGE SCALE GENOMIC DNA]</scope>
    <source>
        <strain evidence="1 2">B-31</strain>
    </source>
</reference>
<sequence length="83" mass="8863">MSTGLSQSRAPFSASVSILNVLLTKDDRLPRSLRARPGGGGYRATQDEICTWESSFSASILSHALSERHLSGGINGVYPEKGI</sequence>
<accession>W7TLH9</accession>